<reference evidence="8 9" key="1">
    <citation type="submission" date="2019-09" db="EMBL/GenBank/DDBJ databases">
        <authorList>
            <person name="Depoorter E."/>
        </authorList>
    </citation>
    <scope>NUCLEOTIDE SEQUENCE [LARGE SCALE GENOMIC DNA]</scope>
    <source>
        <strain evidence="8">LMG 6863</strain>
    </source>
</reference>
<dbReference type="PANTHER" id="PTHR33217">
    <property type="entry name" value="TRANSPOSASE FOR INSERTION SEQUENCE ELEMENT IS1081"/>
    <property type="match status" value="1"/>
</dbReference>
<keyword evidence="4 6" id="KW-0238">DNA-binding</keyword>
<accession>A0A6P2NTG2</accession>
<evidence type="ECO:0000256" key="4">
    <source>
        <dbReference type="ARBA" id="ARBA00023125"/>
    </source>
</evidence>
<keyword evidence="5 6" id="KW-0233">DNA recombination</keyword>
<evidence type="ECO:0000256" key="2">
    <source>
        <dbReference type="ARBA" id="ARBA00010961"/>
    </source>
</evidence>
<protein>
    <recommendedName>
        <fullName evidence="6">Mutator family transposase</fullName>
    </recommendedName>
</protein>
<comment type="function">
    <text evidence="1 6">Required for the transposition of the insertion element.</text>
</comment>
<keyword evidence="3 6" id="KW-0815">Transposition</keyword>
<gene>
    <name evidence="8" type="ORF">BLA6863_04718</name>
</gene>
<dbReference type="EMBL" id="CABVPY010000033">
    <property type="protein sequence ID" value="VWB98277.1"/>
    <property type="molecule type" value="Genomic_DNA"/>
</dbReference>
<evidence type="ECO:0000256" key="1">
    <source>
        <dbReference type="ARBA" id="ARBA00002190"/>
    </source>
</evidence>
<keyword evidence="6" id="KW-0814">Transposable element</keyword>
<comment type="similarity">
    <text evidence="2 6">Belongs to the transposase mutator family.</text>
</comment>
<evidence type="ECO:0000256" key="7">
    <source>
        <dbReference type="SAM" id="MobiDB-lite"/>
    </source>
</evidence>
<organism evidence="8 9">
    <name type="scientific">Burkholderia lata (strain ATCC 17760 / DSM 23089 / LMG 22485 / NCIMB 9086 / R18194 / 383)</name>
    <dbReference type="NCBI Taxonomy" id="482957"/>
    <lineage>
        <taxon>Bacteria</taxon>
        <taxon>Pseudomonadati</taxon>
        <taxon>Pseudomonadota</taxon>
        <taxon>Betaproteobacteria</taxon>
        <taxon>Burkholderiales</taxon>
        <taxon>Burkholderiaceae</taxon>
        <taxon>Burkholderia</taxon>
        <taxon>Burkholderia cepacia complex</taxon>
    </lineage>
</organism>
<proteinExistence type="inferred from homology"/>
<evidence type="ECO:0000256" key="5">
    <source>
        <dbReference type="ARBA" id="ARBA00023172"/>
    </source>
</evidence>
<evidence type="ECO:0000313" key="8">
    <source>
        <dbReference type="EMBL" id="VWB98277.1"/>
    </source>
</evidence>
<dbReference type="InterPro" id="IPR001207">
    <property type="entry name" value="Transposase_mutator"/>
</dbReference>
<name>A0A6P2NTG2_BURL3</name>
<evidence type="ECO:0000256" key="3">
    <source>
        <dbReference type="ARBA" id="ARBA00022578"/>
    </source>
</evidence>
<dbReference type="PANTHER" id="PTHR33217:SF5">
    <property type="entry name" value="MUTATOR FAMILY TRANSPOSASE"/>
    <property type="match status" value="1"/>
</dbReference>
<evidence type="ECO:0000256" key="6">
    <source>
        <dbReference type="RuleBase" id="RU365089"/>
    </source>
</evidence>
<sequence length="168" mass="19052">MANFERTLSSELPHHRGYENGESKPAGSTSHRNGTSRMRIATDDDLRDVEIPRDREGTFDPVLIARSERRFTGFDDKIIAVYARDMSVREIQGFPLEMSGIEVSPDFGSTVTDAVIAEVREWQQRPLAPMYPAVFFDPPRVKIRDEGVVRNKAIYLALGLRRDGTRDV</sequence>
<dbReference type="Proteomes" id="UP000494170">
    <property type="component" value="Unassembled WGS sequence"/>
</dbReference>
<dbReference type="GO" id="GO:0004803">
    <property type="term" value="F:transposase activity"/>
    <property type="evidence" value="ECO:0007669"/>
    <property type="project" value="UniProtKB-UniRule"/>
</dbReference>
<dbReference type="Pfam" id="PF00872">
    <property type="entry name" value="Transposase_mut"/>
    <property type="match status" value="1"/>
</dbReference>
<dbReference type="GO" id="GO:0006313">
    <property type="term" value="P:DNA transposition"/>
    <property type="evidence" value="ECO:0007669"/>
    <property type="project" value="UniProtKB-UniRule"/>
</dbReference>
<feature type="compositionally biased region" description="Polar residues" evidence="7">
    <location>
        <begin position="1"/>
        <end position="10"/>
    </location>
</feature>
<feature type="region of interest" description="Disordered" evidence="7">
    <location>
        <begin position="1"/>
        <end position="45"/>
    </location>
</feature>
<dbReference type="AlphaFoldDB" id="A0A6P2NTG2"/>
<feature type="compositionally biased region" description="Basic and acidic residues" evidence="7">
    <location>
        <begin position="12"/>
        <end position="22"/>
    </location>
</feature>
<evidence type="ECO:0000313" key="9">
    <source>
        <dbReference type="Proteomes" id="UP000494170"/>
    </source>
</evidence>
<feature type="compositionally biased region" description="Polar residues" evidence="7">
    <location>
        <begin position="26"/>
        <end position="36"/>
    </location>
</feature>
<dbReference type="GO" id="GO:0003677">
    <property type="term" value="F:DNA binding"/>
    <property type="evidence" value="ECO:0007669"/>
    <property type="project" value="UniProtKB-UniRule"/>
</dbReference>